<feature type="region of interest" description="Disordered" evidence="1">
    <location>
        <begin position="66"/>
        <end position="125"/>
    </location>
</feature>
<comment type="caution">
    <text evidence="2">The sequence shown here is derived from an EMBL/GenBank/DDBJ whole genome shotgun (WGS) entry which is preliminary data.</text>
</comment>
<proteinExistence type="predicted"/>
<reference evidence="2" key="1">
    <citation type="journal article" date="2022" name="bioRxiv">
        <title>Sequencing and chromosome-scale assembly of the giantPleurodeles waltlgenome.</title>
        <authorList>
            <person name="Brown T."/>
            <person name="Elewa A."/>
            <person name="Iarovenko S."/>
            <person name="Subramanian E."/>
            <person name="Araus A.J."/>
            <person name="Petzold A."/>
            <person name="Susuki M."/>
            <person name="Suzuki K.-i.T."/>
            <person name="Hayashi T."/>
            <person name="Toyoda A."/>
            <person name="Oliveira C."/>
            <person name="Osipova E."/>
            <person name="Leigh N.D."/>
            <person name="Simon A."/>
            <person name="Yun M.H."/>
        </authorList>
    </citation>
    <scope>NUCLEOTIDE SEQUENCE</scope>
    <source>
        <strain evidence="2">20211129_DDA</strain>
        <tissue evidence="2">Liver</tissue>
    </source>
</reference>
<accession>A0AAV7QLQ4</accession>
<evidence type="ECO:0000313" key="3">
    <source>
        <dbReference type="Proteomes" id="UP001066276"/>
    </source>
</evidence>
<evidence type="ECO:0000256" key="1">
    <source>
        <dbReference type="SAM" id="MobiDB-lite"/>
    </source>
</evidence>
<keyword evidence="3" id="KW-1185">Reference proteome</keyword>
<protein>
    <submittedName>
        <fullName evidence="2">Uncharacterized protein</fullName>
    </submittedName>
</protein>
<evidence type="ECO:0000313" key="2">
    <source>
        <dbReference type="EMBL" id="KAJ1141389.1"/>
    </source>
</evidence>
<feature type="compositionally biased region" description="Polar residues" evidence="1">
    <location>
        <begin position="67"/>
        <end position="76"/>
    </location>
</feature>
<dbReference type="AlphaFoldDB" id="A0AAV7QLQ4"/>
<sequence length="179" mass="19542">MRTLVVYGRQSTHCRKRWEDLRHWAQKTAESQLGMTSQRGRGARRTLNPLMACILAVAYPEMDGCSRASQQPQRASTGGEEVAPAMEGAASHRTQEAESTDTEGASGTEGEESTMAETRGDSSDLLSWKVPGGCGHLCDNPSYRYSRHPRISTDLPAAPHQVVCARSPRRVGISFALPQ</sequence>
<dbReference type="EMBL" id="JANPWB010000010">
    <property type="protein sequence ID" value="KAJ1141389.1"/>
    <property type="molecule type" value="Genomic_DNA"/>
</dbReference>
<gene>
    <name evidence="2" type="ORF">NDU88_007722</name>
</gene>
<organism evidence="2 3">
    <name type="scientific">Pleurodeles waltl</name>
    <name type="common">Iberian ribbed newt</name>
    <dbReference type="NCBI Taxonomy" id="8319"/>
    <lineage>
        <taxon>Eukaryota</taxon>
        <taxon>Metazoa</taxon>
        <taxon>Chordata</taxon>
        <taxon>Craniata</taxon>
        <taxon>Vertebrata</taxon>
        <taxon>Euteleostomi</taxon>
        <taxon>Amphibia</taxon>
        <taxon>Batrachia</taxon>
        <taxon>Caudata</taxon>
        <taxon>Salamandroidea</taxon>
        <taxon>Salamandridae</taxon>
        <taxon>Pleurodelinae</taxon>
        <taxon>Pleurodeles</taxon>
    </lineage>
</organism>
<dbReference type="Proteomes" id="UP001066276">
    <property type="component" value="Chromosome 6"/>
</dbReference>
<name>A0AAV7QLQ4_PLEWA</name>